<evidence type="ECO:0000313" key="1">
    <source>
        <dbReference type="EMBL" id="CAF1140578.1"/>
    </source>
</evidence>
<organism evidence="1 2">
    <name type="scientific">Brachionus calyciflorus</name>
    <dbReference type="NCBI Taxonomy" id="104777"/>
    <lineage>
        <taxon>Eukaryota</taxon>
        <taxon>Metazoa</taxon>
        <taxon>Spiralia</taxon>
        <taxon>Gnathifera</taxon>
        <taxon>Rotifera</taxon>
        <taxon>Eurotatoria</taxon>
        <taxon>Monogononta</taxon>
        <taxon>Pseudotrocha</taxon>
        <taxon>Ploima</taxon>
        <taxon>Brachionidae</taxon>
        <taxon>Brachionus</taxon>
    </lineage>
</organism>
<accession>A0A814RY66</accession>
<reference evidence="1" key="1">
    <citation type="submission" date="2021-02" db="EMBL/GenBank/DDBJ databases">
        <authorList>
            <person name="Nowell W R."/>
        </authorList>
    </citation>
    <scope>NUCLEOTIDE SEQUENCE</scope>
    <source>
        <strain evidence="1">Ploen Becks lab</strain>
    </source>
</reference>
<gene>
    <name evidence="1" type="ORF">OXX778_LOCUS22883</name>
</gene>
<proteinExistence type="predicted"/>
<dbReference type="Proteomes" id="UP000663879">
    <property type="component" value="Unassembled WGS sequence"/>
</dbReference>
<sequence>RLSFEKIAPTLDHSSVNEWLGDLSSDNFEIKYIWNYGYDSAREILINFGYTEEDFELQNENITMLNPFGKDLVFDDLNTHSDNEIFEETADDDLQDYLLFDENPSNCFVELEGGRVHKANAVNSVLNNNTKLSNDRVIRVRSQIESLTVTDDMEDLETVVRLTDTLITPIKYKDGSYGAVIISITRIVYNDKLCPFFIHSNFNEAEFTGNILKIEKKEDDYFIWKGNYGQSIKTDGQFSSILSLKIIDQSRNILGFSTEQIKDGLNLLEGFVNLSSLQLSKIDCPYKEDIVPDFTLQNLESNKLESIKLNCKICDSLVLLEKMRIHVGQHILKNDSVGEHICGYCGKLGCIIRLKKSSGRGKSTVFGPDSDCKFFVKFSLKAASKVSKNYPCTNRPIECIICKAVYWSYNIAIHYKEKHPHIAPPLSICDEEKIEVLNYKL</sequence>
<evidence type="ECO:0000313" key="2">
    <source>
        <dbReference type="Proteomes" id="UP000663879"/>
    </source>
</evidence>
<dbReference type="EMBL" id="CAJNOC010010501">
    <property type="protein sequence ID" value="CAF1140578.1"/>
    <property type="molecule type" value="Genomic_DNA"/>
</dbReference>
<protein>
    <submittedName>
        <fullName evidence="1">Uncharacterized protein</fullName>
    </submittedName>
</protein>
<dbReference type="AlphaFoldDB" id="A0A814RY66"/>
<keyword evidence="2" id="KW-1185">Reference proteome</keyword>
<name>A0A814RY66_9BILA</name>
<feature type="non-terminal residue" evidence="1">
    <location>
        <position position="1"/>
    </location>
</feature>
<comment type="caution">
    <text evidence="1">The sequence shown here is derived from an EMBL/GenBank/DDBJ whole genome shotgun (WGS) entry which is preliminary data.</text>
</comment>
<dbReference type="OrthoDB" id="2953545at2759"/>